<evidence type="ECO:0000256" key="1">
    <source>
        <dbReference type="SAM" id="MobiDB-lite"/>
    </source>
</evidence>
<name>H6KZX4_SAPGL</name>
<feature type="region of interest" description="Disordered" evidence="1">
    <location>
        <begin position="38"/>
        <end position="75"/>
    </location>
</feature>
<protein>
    <submittedName>
        <fullName evidence="2">Uncharacterized protein</fullName>
    </submittedName>
</protein>
<proteinExistence type="predicted"/>
<dbReference type="AlphaFoldDB" id="H6KZX4"/>
<dbReference type="Proteomes" id="UP000007519">
    <property type="component" value="Chromosome"/>
</dbReference>
<keyword evidence="3" id="KW-1185">Reference proteome</keyword>
<accession>H6KZX4</accession>
<organism evidence="2 3">
    <name type="scientific">Saprospira grandis (strain Lewin)</name>
    <dbReference type="NCBI Taxonomy" id="984262"/>
    <lineage>
        <taxon>Bacteria</taxon>
        <taxon>Pseudomonadati</taxon>
        <taxon>Bacteroidota</taxon>
        <taxon>Saprospiria</taxon>
        <taxon>Saprospirales</taxon>
        <taxon>Saprospiraceae</taxon>
        <taxon>Saprospira</taxon>
    </lineage>
</organism>
<dbReference type="STRING" id="984262.SGRA_3253"/>
<sequence>MPITLIFSYLFFSVLLRWTGGEAAAKARSASAEGWIRGAEGQTELFEQSEKSEGPSRPASPDTARPERSEWAAPK</sequence>
<feature type="compositionally biased region" description="Basic and acidic residues" evidence="1">
    <location>
        <begin position="64"/>
        <end position="75"/>
    </location>
</feature>
<dbReference type="KEGG" id="sgn:SGRA_3253"/>
<evidence type="ECO:0000313" key="3">
    <source>
        <dbReference type="Proteomes" id="UP000007519"/>
    </source>
</evidence>
<dbReference type="HOGENOM" id="CLU_2668952_0_0_10"/>
<reference evidence="2 3" key="1">
    <citation type="journal article" date="2012" name="Stand. Genomic Sci.">
        <title>Complete genome sequencing and analysis of Saprospira grandis str. Lewin, a predatory marine bacterium.</title>
        <authorList>
            <person name="Saw J.H."/>
            <person name="Yuryev A."/>
            <person name="Kanbe M."/>
            <person name="Hou S."/>
            <person name="Young A.G."/>
            <person name="Aizawa S."/>
            <person name="Alam M."/>
        </authorList>
    </citation>
    <scope>NUCLEOTIDE SEQUENCE [LARGE SCALE GENOMIC DNA]</scope>
    <source>
        <strain evidence="2 3">Lewin</strain>
    </source>
</reference>
<dbReference type="EMBL" id="CP002831">
    <property type="protein sequence ID" value="AFC25981.1"/>
    <property type="molecule type" value="Genomic_DNA"/>
</dbReference>
<evidence type="ECO:0000313" key="2">
    <source>
        <dbReference type="EMBL" id="AFC25981.1"/>
    </source>
</evidence>
<gene>
    <name evidence="2" type="ordered locus">SGRA_3253</name>
</gene>